<keyword evidence="5" id="KW-1185">Reference proteome</keyword>
<keyword evidence="1" id="KW-0802">TPR repeat</keyword>
<comment type="caution">
    <text evidence="4">The sequence shown here is derived from an EMBL/GenBank/DDBJ whole genome shotgun (WGS) entry which is preliminary data.</text>
</comment>
<dbReference type="Gene3D" id="1.25.40.10">
    <property type="entry name" value="Tetratricopeptide repeat domain"/>
    <property type="match status" value="2"/>
</dbReference>
<dbReference type="PROSITE" id="PS50005">
    <property type="entry name" value="TPR"/>
    <property type="match status" value="1"/>
</dbReference>
<feature type="compositionally biased region" description="Polar residues" evidence="3">
    <location>
        <begin position="482"/>
        <end position="498"/>
    </location>
</feature>
<dbReference type="Pfam" id="PF13424">
    <property type="entry name" value="TPR_12"/>
    <property type="match status" value="1"/>
</dbReference>
<accession>A0AAV5EJP0</accession>
<dbReference type="SMART" id="SM00028">
    <property type="entry name" value="TPR"/>
    <property type="match status" value="6"/>
</dbReference>
<evidence type="ECO:0000256" key="1">
    <source>
        <dbReference type="PROSITE-ProRule" id="PRU00339"/>
    </source>
</evidence>
<dbReference type="Pfam" id="PF13374">
    <property type="entry name" value="TPR_10"/>
    <property type="match status" value="1"/>
</dbReference>
<gene>
    <name evidence="4" type="primary">gb10045</name>
    <name evidence="4" type="ORF">PR202_gb10045</name>
</gene>
<proteinExistence type="predicted"/>
<organism evidence="4 5">
    <name type="scientific">Eleusine coracana subsp. coracana</name>
    <dbReference type="NCBI Taxonomy" id="191504"/>
    <lineage>
        <taxon>Eukaryota</taxon>
        <taxon>Viridiplantae</taxon>
        <taxon>Streptophyta</taxon>
        <taxon>Embryophyta</taxon>
        <taxon>Tracheophyta</taxon>
        <taxon>Spermatophyta</taxon>
        <taxon>Magnoliopsida</taxon>
        <taxon>Liliopsida</taxon>
        <taxon>Poales</taxon>
        <taxon>Poaceae</taxon>
        <taxon>PACMAD clade</taxon>
        <taxon>Chloridoideae</taxon>
        <taxon>Cynodonteae</taxon>
        <taxon>Eleusininae</taxon>
        <taxon>Eleusine</taxon>
    </lineage>
</organism>
<dbReference type="GO" id="GO:0040029">
    <property type="term" value="P:epigenetic regulation of gene expression"/>
    <property type="evidence" value="ECO:0007669"/>
    <property type="project" value="InterPro"/>
</dbReference>
<reference evidence="4" key="1">
    <citation type="journal article" date="2018" name="DNA Res.">
        <title>Multiple hybrid de novo genome assembly of finger millet, an orphan allotetraploid crop.</title>
        <authorList>
            <person name="Hatakeyama M."/>
            <person name="Aluri S."/>
            <person name="Balachadran M.T."/>
            <person name="Sivarajan S.R."/>
            <person name="Patrignani A."/>
            <person name="Gruter S."/>
            <person name="Poveda L."/>
            <person name="Shimizu-Inatsugi R."/>
            <person name="Baeten J."/>
            <person name="Francoijs K.J."/>
            <person name="Nataraja K.N."/>
            <person name="Reddy Y.A.N."/>
            <person name="Phadnis S."/>
            <person name="Ravikumar R.L."/>
            <person name="Schlapbach R."/>
            <person name="Sreeman S.M."/>
            <person name="Shimizu K.K."/>
        </authorList>
    </citation>
    <scope>NUCLEOTIDE SEQUENCE</scope>
</reference>
<name>A0AAV5EJP0_ELECO</name>
<feature type="region of interest" description="Disordered" evidence="3">
    <location>
        <begin position="476"/>
        <end position="500"/>
    </location>
</feature>
<evidence type="ECO:0000256" key="3">
    <source>
        <dbReference type="SAM" id="MobiDB-lite"/>
    </source>
</evidence>
<dbReference type="PANTHER" id="PTHR47684:SF1">
    <property type="entry name" value="PROTEIN TONSOKU"/>
    <property type="match status" value="1"/>
</dbReference>
<evidence type="ECO:0000313" key="5">
    <source>
        <dbReference type="Proteomes" id="UP001054889"/>
    </source>
</evidence>
<feature type="region of interest" description="Disordered" evidence="3">
    <location>
        <begin position="581"/>
        <end position="616"/>
    </location>
</feature>
<keyword evidence="2" id="KW-0175">Coiled coil</keyword>
<feature type="region of interest" description="Disordered" evidence="3">
    <location>
        <begin position="1"/>
        <end position="30"/>
    </location>
</feature>
<dbReference type="InterPro" id="IPR044227">
    <property type="entry name" value="TONSOKU"/>
</dbReference>
<dbReference type="GO" id="GO:0005634">
    <property type="term" value="C:nucleus"/>
    <property type="evidence" value="ECO:0007669"/>
    <property type="project" value="InterPro"/>
</dbReference>
<dbReference type="SUPFAM" id="SSF48452">
    <property type="entry name" value="TPR-like"/>
    <property type="match status" value="2"/>
</dbReference>
<dbReference type="InterPro" id="IPR011990">
    <property type="entry name" value="TPR-like_helical_dom_sf"/>
</dbReference>
<feature type="compositionally biased region" description="Polar residues" evidence="3">
    <location>
        <begin position="594"/>
        <end position="616"/>
    </location>
</feature>
<feature type="coiled-coil region" evidence="2">
    <location>
        <begin position="289"/>
        <end position="336"/>
    </location>
</feature>
<protein>
    <submittedName>
        <fullName evidence="4">Uncharacterized protein</fullName>
    </submittedName>
</protein>
<dbReference type="PANTHER" id="PTHR47684">
    <property type="entry name" value="PROTEIN TONSOKU"/>
    <property type="match status" value="1"/>
</dbReference>
<dbReference type="GO" id="GO:0072423">
    <property type="term" value="P:response to DNA damage checkpoint signaling"/>
    <property type="evidence" value="ECO:0007669"/>
    <property type="project" value="InterPro"/>
</dbReference>
<dbReference type="GO" id="GO:0009933">
    <property type="term" value="P:meristem structural organization"/>
    <property type="evidence" value="ECO:0007669"/>
    <property type="project" value="InterPro"/>
</dbReference>
<dbReference type="EMBL" id="BQKI01000075">
    <property type="protein sequence ID" value="GJN22480.1"/>
    <property type="molecule type" value="Genomic_DNA"/>
</dbReference>
<feature type="compositionally biased region" description="Basic and acidic residues" evidence="3">
    <location>
        <begin position="8"/>
        <end position="17"/>
    </location>
</feature>
<reference evidence="4" key="2">
    <citation type="submission" date="2021-12" db="EMBL/GenBank/DDBJ databases">
        <title>Resequencing data analysis of finger millet.</title>
        <authorList>
            <person name="Hatakeyama M."/>
            <person name="Aluri S."/>
            <person name="Balachadran M.T."/>
            <person name="Sivarajan S.R."/>
            <person name="Poveda L."/>
            <person name="Shimizu-Inatsugi R."/>
            <person name="Schlapbach R."/>
            <person name="Sreeman S.M."/>
            <person name="Shimizu K.K."/>
        </authorList>
    </citation>
    <scope>NUCLEOTIDE SEQUENCE</scope>
</reference>
<dbReference type="Pfam" id="PF13176">
    <property type="entry name" value="TPR_7"/>
    <property type="match status" value="1"/>
</dbReference>
<evidence type="ECO:0000256" key="2">
    <source>
        <dbReference type="SAM" id="Coils"/>
    </source>
</evidence>
<sequence length="616" mass="71140">MGRGGGQTKREEEDELRHAKRGYNEAKSVGNREEEARWANTIGDIHKRRGEYVEALKWLRIDYDISVKYLPQRQVLPSCQSLGEVYLRLNRFSEALTYQKKHLLLAKESDDLVEQQRANTQLGRTYYEILRKNEYDHIAVRNAKKYFKLSMKLARNLKEKSPSEKSGFLRELIDSYNNMGMLELELDNYEDAEKLLIQGLKLCDDEEVNAYDEARTRLHHNLGNVYTALRNWNKAKGHIEKDIEICRKIRHPQGEAKGFVNLGELHSRVQKYEDAKLCYNKALQIAKCLEDEDALMEQIQGNIETVEQAAIVLEELKKDEQKLKKLIRDVSNARGTSNERKLLLEQYKWLDNLATKADKIAAWQKYKEFSKMKKRVANELCDKEKLSDSLLYIGESYLHLRNFSKARKWLNEKLEHVSLNWKLGGLLWKQTDLRRNFKPSRICITATWSDFDKIEETDKLREKIVNLKQSLNKPEARDNVSDYCSETDTEGGNASDNTLPEEENDLVASKYSDEHDDDDVTLASLVQKSRSSSKIKAPKIRSPSRNVVELCDIVEGTRTVSSRSCTNHSVGRKRVRVVLSDDEVEESHEILPSKKTSTSPADSMSISDNGANMKQK</sequence>
<evidence type="ECO:0000313" key="4">
    <source>
        <dbReference type="EMBL" id="GJN22480.1"/>
    </source>
</evidence>
<dbReference type="InterPro" id="IPR019734">
    <property type="entry name" value="TPR_rpt"/>
</dbReference>
<dbReference type="AlphaFoldDB" id="A0AAV5EJP0"/>
<feature type="repeat" description="TPR" evidence="1">
    <location>
        <begin position="256"/>
        <end position="289"/>
    </location>
</feature>
<dbReference type="Proteomes" id="UP001054889">
    <property type="component" value="Unassembled WGS sequence"/>
</dbReference>